<sequence>MPEPPRARPFLVLGAAVFDFSTLTDDGGEHWGSLECSTKTAFGCGAIGKHVVQGLSLMVRIGKDDDPNCFPSLAIDVADEVLRRLEAEMSDEDAEIWGRELCLRSHLQVVEAGIMILGLNFINTDETSPYRSYYLVYDSATTSLSLVPMLDDCRVVGTGYPLPVRRGDDSYSIILMATKPKQGKLPVVCMWSMRPPSGSSDDACPWNKSRERQPLKGDDWMVDTAFSWRGKAIWADFAQGLLYCKCSNLFSGMGRVDFEFVLLPEEHRIAHEYARHMAPMHVYRCIGASGNYIWFVVIIPSERDPPADTIVEVWTLDLLSEEAGQKNWKKHKVFSMEDIWEQDAFFKVRLPMTKPRYPMVKQEDDGVLYMLLPTARGRSGYLLGIDMNDVVTPLMSIRYLAIPYMSRTYFLPAPPCFTTSCD</sequence>
<gene>
    <name evidence="3" type="primary">LOC100838363</name>
    <name evidence="2" type="ORF">BRADI_1g02060v3</name>
</gene>
<organism evidence="3">
    <name type="scientific">Brachypodium distachyon</name>
    <name type="common">Purple false brome</name>
    <name type="synonym">Trachynia distachya</name>
    <dbReference type="NCBI Taxonomy" id="15368"/>
    <lineage>
        <taxon>Eukaryota</taxon>
        <taxon>Viridiplantae</taxon>
        <taxon>Streptophyta</taxon>
        <taxon>Embryophyta</taxon>
        <taxon>Tracheophyta</taxon>
        <taxon>Spermatophyta</taxon>
        <taxon>Magnoliopsida</taxon>
        <taxon>Liliopsida</taxon>
        <taxon>Poales</taxon>
        <taxon>Poaceae</taxon>
        <taxon>BOP clade</taxon>
        <taxon>Pooideae</taxon>
        <taxon>Stipodae</taxon>
        <taxon>Brachypodieae</taxon>
        <taxon>Brachypodium</taxon>
    </lineage>
</organism>
<reference evidence="2 3" key="1">
    <citation type="journal article" date="2010" name="Nature">
        <title>Genome sequencing and analysis of the model grass Brachypodium distachyon.</title>
        <authorList>
            <consortium name="International Brachypodium Initiative"/>
        </authorList>
    </citation>
    <scope>NUCLEOTIDE SEQUENCE [LARGE SCALE GENOMIC DNA]</scope>
    <source>
        <strain evidence="2">Bd21</strain>
        <strain evidence="3">cv. Bd21</strain>
    </source>
</reference>
<dbReference type="OrthoDB" id="691980at2759"/>
<accession>I1GKZ9</accession>
<feature type="domain" description="DUF1618" evidence="1">
    <location>
        <begin position="234"/>
        <end position="369"/>
    </location>
</feature>
<dbReference type="GeneID" id="100838363"/>
<dbReference type="Gramene" id="KQK12188">
    <property type="protein sequence ID" value="KQK12188"/>
    <property type="gene ID" value="BRADI_1g02060v3"/>
</dbReference>
<evidence type="ECO:0000313" key="2">
    <source>
        <dbReference type="EMBL" id="KQK12188.1"/>
    </source>
</evidence>
<dbReference type="Pfam" id="PF07762">
    <property type="entry name" value="DUF1618"/>
    <property type="match status" value="1"/>
</dbReference>
<dbReference type="PANTHER" id="PTHR33086">
    <property type="entry name" value="OS05G0468200 PROTEIN-RELATED"/>
    <property type="match status" value="1"/>
</dbReference>
<dbReference type="Proteomes" id="UP000008810">
    <property type="component" value="Chromosome 1"/>
</dbReference>
<dbReference type="AlphaFoldDB" id="I1GKZ9"/>
<dbReference type="OMA" id="ECTAWRA"/>
<dbReference type="eggNOG" id="ENOG502R3MD">
    <property type="taxonomic scope" value="Eukaryota"/>
</dbReference>
<dbReference type="EMBL" id="CM000880">
    <property type="protein sequence ID" value="KQK12188.1"/>
    <property type="molecule type" value="Genomic_DNA"/>
</dbReference>
<dbReference type="EnsemblPlants" id="KQK12188">
    <property type="protein sequence ID" value="KQK12188"/>
    <property type="gene ID" value="BRADI_1g02060v3"/>
</dbReference>
<reference evidence="3" key="3">
    <citation type="submission" date="2018-08" db="UniProtKB">
        <authorList>
            <consortium name="EnsemblPlants"/>
        </authorList>
    </citation>
    <scope>IDENTIFICATION</scope>
    <source>
        <strain evidence="3">cv. Bd21</strain>
    </source>
</reference>
<name>I1GKZ9_BRADI</name>
<dbReference type="PANTHER" id="PTHR33086:SF90">
    <property type="entry name" value="DUF1618 DOMAIN-CONTAINING PROTEIN"/>
    <property type="match status" value="1"/>
</dbReference>
<dbReference type="KEGG" id="bdi:100838363"/>
<dbReference type="ExpressionAtlas" id="I1GKZ9">
    <property type="expression patterns" value="baseline"/>
</dbReference>
<evidence type="ECO:0000259" key="1">
    <source>
        <dbReference type="Pfam" id="PF07762"/>
    </source>
</evidence>
<dbReference type="InterPro" id="IPR011676">
    <property type="entry name" value="DUF1618"/>
</dbReference>
<protein>
    <recommendedName>
        <fullName evidence="1">DUF1618 domain-containing protein</fullName>
    </recommendedName>
</protein>
<evidence type="ECO:0000313" key="3">
    <source>
        <dbReference type="EnsemblPlants" id="KQK12188"/>
    </source>
</evidence>
<keyword evidence="4" id="KW-1185">Reference proteome</keyword>
<evidence type="ECO:0000313" key="4">
    <source>
        <dbReference type="Proteomes" id="UP000008810"/>
    </source>
</evidence>
<proteinExistence type="predicted"/>
<dbReference type="HOGENOM" id="CLU_809736_0_0_1"/>
<dbReference type="RefSeq" id="XP_003562562.1">
    <property type="nucleotide sequence ID" value="XM_003562514.4"/>
</dbReference>
<reference evidence="2" key="2">
    <citation type="submission" date="2017-06" db="EMBL/GenBank/DDBJ databases">
        <title>WGS assembly of Brachypodium distachyon.</title>
        <authorList>
            <consortium name="The International Brachypodium Initiative"/>
            <person name="Lucas S."/>
            <person name="Harmon-Smith M."/>
            <person name="Lail K."/>
            <person name="Tice H."/>
            <person name="Grimwood J."/>
            <person name="Bruce D."/>
            <person name="Barry K."/>
            <person name="Shu S."/>
            <person name="Lindquist E."/>
            <person name="Wang M."/>
            <person name="Pitluck S."/>
            <person name="Vogel J.P."/>
            <person name="Garvin D.F."/>
            <person name="Mockler T.C."/>
            <person name="Schmutz J."/>
            <person name="Rokhsar D."/>
            <person name="Bevan M.W."/>
        </authorList>
    </citation>
    <scope>NUCLEOTIDE SEQUENCE</scope>
    <source>
        <strain evidence="2">Bd21</strain>
    </source>
</reference>